<reference evidence="1 2" key="1">
    <citation type="submission" date="2021-02" db="EMBL/GenBank/DDBJ databases">
        <authorList>
            <person name="Pothier F. J."/>
        </authorList>
    </citation>
    <scope>NUCLEOTIDE SEQUENCE [LARGE SCALE GENOMIC DNA]</scope>
    <source>
        <strain evidence="1 2">1314c</strain>
    </source>
</reference>
<evidence type="ECO:0000313" key="1">
    <source>
        <dbReference type="EMBL" id="CAE6709875.1"/>
    </source>
</evidence>
<accession>A0AAU9HP25</accession>
<organism evidence="1 2">
    <name type="scientific">Xanthomonas arboricola</name>
    <dbReference type="NCBI Taxonomy" id="56448"/>
    <lineage>
        <taxon>Bacteria</taxon>
        <taxon>Pseudomonadati</taxon>
        <taxon>Pseudomonadota</taxon>
        <taxon>Gammaproteobacteria</taxon>
        <taxon>Lysobacterales</taxon>
        <taxon>Lysobacteraceae</taxon>
        <taxon>Xanthomonas</taxon>
    </lineage>
</organism>
<dbReference type="EMBL" id="HG992337">
    <property type="protein sequence ID" value="CAE6709886.1"/>
    <property type="molecule type" value="Genomic_DNA"/>
</dbReference>
<gene>
    <name evidence="1" type="ORF">XA1314C_06490</name>
</gene>
<dbReference type="EMBL" id="HG992337">
    <property type="protein sequence ID" value="CAE6709875.1"/>
    <property type="molecule type" value="Genomic_DNA"/>
</dbReference>
<evidence type="ECO:0000313" key="2">
    <source>
        <dbReference type="Proteomes" id="UP000835242"/>
    </source>
</evidence>
<dbReference type="Proteomes" id="UP000835242">
    <property type="component" value="Chromosome"/>
</dbReference>
<dbReference type="AlphaFoldDB" id="A0AAU9HP25"/>
<sequence>MTPVPRVRQRASQIAELNADACKKEQACYMVPSGTSVIAK</sequence>
<protein>
    <submittedName>
        <fullName evidence="1">Uncharacterized protein</fullName>
    </submittedName>
</protein>
<proteinExistence type="predicted"/>
<name>A0AAU9HP25_9XANT</name>